<feature type="transmembrane region" description="Helical" evidence="8">
    <location>
        <begin position="418"/>
        <end position="438"/>
    </location>
</feature>
<feature type="transmembrane region" description="Helical" evidence="8">
    <location>
        <begin position="155"/>
        <end position="173"/>
    </location>
</feature>
<dbReference type="Proteomes" id="UP000791440">
    <property type="component" value="Unassembled WGS sequence"/>
</dbReference>
<evidence type="ECO:0000256" key="8">
    <source>
        <dbReference type="SAM" id="Phobius"/>
    </source>
</evidence>
<evidence type="ECO:0000256" key="7">
    <source>
        <dbReference type="ARBA" id="ARBA00023136"/>
    </source>
</evidence>
<dbReference type="InterPro" id="IPR020846">
    <property type="entry name" value="MFS_dom"/>
</dbReference>
<dbReference type="SUPFAM" id="SSF103473">
    <property type="entry name" value="MFS general substrate transporter"/>
    <property type="match status" value="1"/>
</dbReference>
<feature type="transmembrane region" description="Helical" evidence="8">
    <location>
        <begin position="450"/>
        <end position="469"/>
    </location>
</feature>
<dbReference type="InterPro" id="IPR036259">
    <property type="entry name" value="MFS_trans_sf"/>
</dbReference>
<dbReference type="PANTHER" id="PTHR48021">
    <property type="match status" value="1"/>
</dbReference>
<evidence type="ECO:0000256" key="6">
    <source>
        <dbReference type="ARBA" id="ARBA00022989"/>
    </source>
</evidence>
<feature type="transmembrane region" description="Helical" evidence="8">
    <location>
        <begin position="179"/>
        <end position="200"/>
    </location>
</feature>
<dbReference type="AlphaFoldDB" id="A0A921Z1A8"/>
<dbReference type="InterPro" id="IPR005828">
    <property type="entry name" value="MFS_sugar_transport-like"/>
</dbReference>
<keyword evidence="5 8" id="KW-0812">Transmembrane</keyword>
<feature type="transmembrane region" description="Helical" evidence="8">
    <location>
        <begin position="324"/>
        <end position="347"/>
    </location>
</feature>
<feature type="transmembrane region" description="Helical" evidence="8">
    <location>
        <begin position="68"/>
        <end position="90"/>
    </location>
</feature>
<proteinExistence type="predicted"/>
<evidence type="ECO:0000256" key="3">
    <source>
        <dbReference type="ARBA" id="ARBA00022475"/>
    </source>
</evidence>
<dbReference type="GO" id="GO:0005886">
    <property type="term" value="C:plasma membrane"/>
    <property type="evidence" value="ECO:0007669"/>
    <property type="project" value="UniProtKB-SubCell"/>
</dbReference>
<dbReference type="PROSITE" id="PS50850">
    <property type="entry name" value="MFS"/>
    <property type="match status" value="1"/>
</dbReference>
<evidence type="ECO:0000256" key="5">
    <source>
        <dbReference type="ARBA" id="ARBA00022692"/>
    </source>
</evidence>
<dbReference type="InterPro" id="IPR050549">
    <property type="entry name" value="MFS_Trehalose_Transporter"/>
</dbReference>
<organism evidence="10 11">
    <name type="scientific">Manduca sexta</name>
    <name type="common">Tobacco hawkmoth</name>
    <name type="synonym">Tobacco hornworm</name>
    <dbReference type="NCBI Taxonomy" id="7130"/>
    <lineage>
        <taxon>Eukaryota</taxon>
        <taxon>Metazoa</taxon>
        <taxon>Ecdysozoa</taxon>
        <taxon>Arthropoda</taxon>
        <taxon>Hexapoda</taxon>
        <taxon>Insecta</taxon>
        <taxon>Pterygota</taxon>
        <taxon>Neoptera</taxon>
        <taxon>Endopterygota</taxon>
        <taxon>Lepidoptera</taxon>
        <taxon>Glossata</taxon>
        <taxon>Ditrysia</taxon>
        <taxon>Bombycoidea</taxon>
        <taxon>Sphingidae</taxon>
        <taxon>Sphinginae</taxon>
        <taxon>Sphingini</taxon>
        <taxon>Manduca</taxon>
    </lineage>
</organism>
<evidence type="ECO:0000256" key="1">
    <source>
        <dbReference type="ARBA" id="ARBA00004651"/>
    </source>
</evidence>
<feature type="transmembrane region" description="Helical" evidence="8">
    <location>
        <begin position="21"/>
        <end position="43"/>
    </location>
</feature>
<name>A0A921Z1A8_MANSE</name>
<feature type="transmembrane region" description="Helical" evidence="8">
    <location>
        <begin position="97"/>
        <end position="115"/>
    </location>
</feature>
<feature type="domain" description="Major facilitator superfamily (MFS) profile" evidence="9">
    <location>
        <begin position="31"/>
        <end position="473"/>
    </location>
</feature>
<keyword evidence="4" id="KW-0762">Sugar transport</keyword>
<keyword evidence="11" id="KW-1185">Reference proteome</keyword>
<dbReference type="EMBL" id="JH668376">
    <property type="protein sequence ID" value="KAG6449638.1"/>
    <property type="molecule type" value="Genomic_DNA"/>
</dbReference>
<protein>
    <recommendedName>
        <fullName evidence="9">Major facilitator superfamily (MFS) profile domain-containing protein</fullName>
    </recommendedName>
</protein>
<accession>A0A921Z1A8</accession>
<feature type="transmembrane region" description="Helical" evidence="8">
    <location>
        <begin position="121"/>
        <end position="143"/>
    </location>
</feature>
<dbReference type="Gene3D" id="1.20.1250.20">
    <property type="entry name" value="MFS general substrate transporter like domains"/>
    <property type="match status" value="1"/>
</dbReference>
<reference evidence="10" key="1">
    <citation type="journal article" date="2016" name="Insect Biochem. Mol. Biol.">
        <title>Multifaceted biological insights from a draft genome sequence of the tobacco hornworm moth, Manduca sexta.</title>
        <authorList>
            <person name="Kanost M.R."/>
            <person name="Arrese E.L."/>
            <person name="Cao X."/>
            <person name="Chen Y.R."/>
            <person name="Chellapilla S."/>
            <person name="Goldsmith M.R."/>
            <person name="Grosse-Wilde E."/>
            <person name="Heckel D.G."/>
            <person name="Herndon N."/>
            <person name="Jiang H."/>
            <person name="Papanicolaou A."/>
            <person name="Qu J."/>
            <person name="Soulages J.L."/>
            <person name="Vogel H."/>
            <person name="Walters J."/>
            <person name="Waterhouse R.M."/>
            <person name="Ahn S.J."/>
            <person name="Almeida F.C."/>
            <person name="An C."/>
            <person name="Aqrawi P."/>
            <person name="Bretschneider A."/>
            <person name="Bryant W.B."/>
            <person name="Bucks S."/>
            <person name="Chao H."/>
            <person name="Chevignon G."/>
            <person name="Christen J.M."/>
            <person name="Clarke D.F."/>
            <person name="Dittmer N.T."/>
            <person name="Ferguson L.C.F."/>
            <person name="Garavelou S."/>
            <person name="Gordon K.H.J."/>
            <person name="Gunaratna R.T."/>
            <person name="Han Y."/>
            <person name="Hauser F."/>
            <person name="He Y."/>
            <person name="Heidel-Fischer H."/>
            <person name="Hirsh A."/>
            <person name="Hu Y."/>
            <person name="Jiang H."/>
            <person name="Kalra D."/>
            <person name="Klinner C."/>
            <person name="Konig C."/>
            <person name="Kovar C."/>
            <person name="Kroll A.R."/>
            <person name="Kuwar S.S."/>
            <person name="Lee S.L."/>
            <person name="Lehman R."/>
            <person name="Li K."/>
            <person name="Li Z."/>
            <person name="Liang H."/>
            <person name="Lovelace S."/>
            <person name="Lu Z."/>
            <person name="Mansfield J.H."/>
            <person name="McCulloch K.J."/>
            <person name="Mathew T."/>
            <person name="Morton B."/>
            <person name="Muzny D.M."/>
            <person name="Neunemann D."/>
            <person name="Ongeri F."/>
            <person name="Pauchet Y."/>
            <person name="Pu L.L."/>
            <person name="Pyrousis I."/>
            <person name="Rao X.J."/>
            <person name="Redding A."/>
            <person name="Roesel C."/>
            <person name="Sanchez-Gracia A."/>
            <person name="Schaack S."/>
            <person name="Shukla A."/>
            <person name="Tetreau G."/>
            <person name="Wang Y."/>
            <person name="Xiong G.H."/>
            <person name="Traut W."/>
            <person name="Walsh T.K."/>
            <person name="Worley K.C."/>
            <person name="Wu D."/>
            <person name="Wu W."/>
            <person name="Wu Y.Q."/>
            <person name="Zhang X."/>
            <person name="Zou Z."/>
            <person name="Zucker H."/>
            <person name="Briscoe A.D."/>
            <person name="Burmester T."/>
            <person name="Clem R.J."/>
            <person name="Feyereisen R."/>
            <person name="Grimmelikhuijzen C.J.P."/>
            <person name="Hamodrakas S.J."/>
            <person name="Hansson B.S."/>
            <person name="Huguet E."/>
            <person name="Jermiin L.S."/>
            <person name="Lan Q."/>
            <person name="Lehman H.K."/>
            <person name="Lorenzen M."/>
            <person name="Merzendorfer H."/>
            <person name="Michalopoulos I."/>
            <person name="Morton D.B."/>
            <person name="Muthukrishnan S."/>
            <person name="Oakeshott J.G."/>
            <person name="Palmer W."/>
            <person name="Park Y."/>
            <person name="Passarelli A.L."/>
            <person name="Rozas J."/>
            <person name="Schwartz L.M."/>
            <person name="Smith W."/>
            <person name="Southgate A."/>
            <person name="Vilcinskas A."/>
            <person name="Vogt R."/>
            <person name="Wang P."/>
            <person name="Werren J."/>
            <person name="Yu X.Q."/>
            <person name="Zhou J.J."/>
            <person name="Brown S.J."/>
            <person name="Scherer S.E."/>
            <person name="Richards S."/>
            <person name="Blissard G.W."/>
        </authorList>
    </citation>
    <scope>NUCLEOTIDE SEQUENCE</scope>
</reference>
<sequence length="488" mass="53517">MKSVYCDLLSKMGGTIKTSEFLVQSVATLCISFLACQTGYVFAWPSYTVANFTSNSTVLSRPMTSLEISLLGGLPNVGGLLASPFCSVAFNKFGRKYATMFFGLPYVIAWTMISLTNDVTLVLIAMAIAGVGVAGQNVSLIYISEISNDAIRGGLTAFSASGYYLGILVSYIIGGQLTYLQGVYTHLTLSVICIALLMFLHESPVFLVMVGKEKEAAKSIAFYRRMKIGSKEIEAEISKIRLQTDPRLEKMIQGGVDLEEAKNLLKNKKETPNESAWKLFKKSESSKRALGTVLLIMTMTIMMGCVVLQVYAEPLFKEAVPSMPANQCAIFLAIDFLVASLICVLFIDKFGRKTLLTVTSAGSGVCTLLLGSQLQLHWAPHWFTALLIYVYSFIYSVGCAVIPFVLAAEVFLPEVRSFCNSITMAFVWIATFTTVFIFNPLVDALGLGPVFYFFSAVCFIGAFFSKFFVPETRGLPVDAIQLLFLKKK</sequence>
<evidence type="ECO:0000259" key="9">
    <source>
        <dbReference type="PROSITE" id="PS50850"/>
    </source>
</evidence>
<feature type="transmembrane region" description="Helical" evidence="8">
    <location>
        <begin position="289"/>
        <end position="312"/>
    </location>
</feature>
<dbReference type="PANTHER" id="PTHR48021:SF33">
    <property type="entry name" value="AT22075P-RELATED"/>
    <property type="match status" value="1"/>
</dbReference>
<keyword evidence="6 8" id="KW-1133">Transmembrane helix</keyword>
<feature type="transmembrane region" description="Helical" evidence="8">
    <location>
        <begin position="382"/>
        <end position="406"/>
    </location>
</feature>
<dbReference type="GO" id="GO:0022857">
    <property type="term" value="F:transmembrane transporter activity"/>
    <property type="evidence" value="ECO:0007669"/>
    <property type="project" value="InterPro"/>
</dbReference>
<evidence type="ECO:0000256" key="2">
    <source>
        <dbReference type="ARBA" id="ARBA00022448"/>
    </source>
</evidence>
<dbReference type="OrthoDB" id="8120565at2759"/>
<keyword evidence="7 8" id="KW-0472">Membrane</keyword>
<evidence type="ECO:0000313" key="11">
    <source>
        <dbReference type="Proteomes" id="UP000791440"/>
    </source>
</evidence>
<keyword evidence="3" id="KW-1003">Cell membrane</keyword>
<gene>
    <name evidence="10" type="ORF">O3G_MSEX006157</name>
</gene>
<comment type="caution">
    <text evidence="10">The sequence shown here is derived from an EMBL/GenBank/DDBJ whole genome shotgun (WGS) entry which is preliminary data.</text>
</comment>
<dbReference type="Pfam" id="PF00083">
    <property type="entry name" value="Sugar_tr"/>
    <property type="match status" value="1"/>
</dbReference>
<keyword evidence="2" id="KW-0813">Transport</keyword>
<evidence type="ECO:0000313" key="10">
    <source>
        <dbReference type="EMBL" id="KAG6449638.1"/>
    </source>
</evidence>
<comment type="subcellular location">
    <subcellularLocation>
        <location evidence="1">Cell membrane</location>
        <topology evidence="1">Multi-pass membrane protein</topology>
    </subcellularLocation>
</comment>
<evidence type="ECO:0000256" key="4">
    <source>
        <dbReference type="ARBA" id="ARBA00022597"/>
    </source>
</evidence>
<reference evidence="10" key="2">
    <citation type="submission" date="2020-12" db="EMBL/GenBank/DDBJ databases">
        <authorList>
            <person name="Kanost M."/>
        </authorList>
    </citation>
    <scope>NUCLEOTIDE SEQUENCE</scope>
</reference>
<feature type="transmembrane region" description="Helical" evidence="8">
    <location>
        <begin position="354"/>
        <end position="376"/>
    </location>
</feature>
<dbReference type="FunFam" id="1.20.1250.20:FF:000218">
    <property type="entry name" value="facilitated trehalose transporter Tret1"/>
    <property type="match status" value="1"/>
</dbReference>